<dbReference type="GO" id="GO:0020037">
    <property type="term" value="F:heme binding"/>
    <property type="evidence" value="ECO:0007669"/>
    <property type="project" value="InterPro"/>
</dbReference>
<dbReference type="Proteomes" id="UP000324222">
    <property type="component" value="Unassembled WGS sequence"/>
</dbReference>
<dbReference type="PANTHER" id="PTHR24305:SF166">
    <property type="entry name" value="CYTOCHROME P450 12A4, MITOCHONDRIAL-RELATED"/>
    <property type="match status" value="1"/>
</dbReference>
<dbReference type="SUPFAM" id="SSF48264">
    <property type="entry name" value="Cytochrome P450"/>
    <property type="match status" value="1"/>
</dbReference>
<dbReference type="PRINTS" id="PR00465">
    <property type="entry name" value="EP450IV"/>
</dbReference>
<keyword evidence="8" id="KW-0560">Oxidoreductase</keyword>
<name>A0A5B7JII6_PORTR</name>
<keyword evidence="7 8" id="KW-0349">Heme</keyword>
<keyword evidence="6 8" id="KW-0503">Monooxygenase</keyword>
<dbReference type="GO" id="GO:0004497">
    <property type="term" value="F:monooxygenase activity"/>
    <property type="evidence" value="ECO:0007669"/>
    <property type="project" value="UniProtKB-KW"/>
</dbReference>
<dbReference type="GO" id="GO:0005789">
    <property type="term" value="C:endoplasmic reticulum membrane"/>
    <property type="evidence" value="ECO:0007669"/>
    <property type="project" value="UniProtKB-SubCell"/>
</dbReference>
<keyword evidence="11" id="KW-1185">Reference proteome</keyword>
<keyword evidence="5 7" id="KW-0408">Iron</keyword>
<keyword evidence="4 7" id="KW-0479">Metal-binding</keyword>
<organism evidence="10 11">
    <name type="scientific">Portunus trituberculatus</name>
    <name type="common">Swimming crab</name>
    <name type="synonym">Neptunus trituberculatus</name>
    <dbReference type="NCBI Taxonomy" id="210409"/>
    <lineage>
        <taxon>Eukaryota</taxon>
        <taxon>Metazoa</taxon>
        <taxon>Ecdysozoa</taxon>
        <taxon>Arthropoda</taxon>
        <taxon>Crustacea</taxon>
        <taxon>Multicrustacea</taxon>
        <taxon>Malacostraca</taxon>
        <taxon>Eumalacostraca</taxon>
        <taxon>Eucarida</taxon>
        <taxon>Decapoda</taxon>
        <taxon>Pleocyemata</taxon>
        <taxon>Brachyura</taxon>
        <taxon>Eubrachyura</taxon>
        <taxon>Portunoidea</taxon>
        <taxon>Portunidae</taxon>
        <taxon>Portuninae</taxon>
        <taxon>Portunus</taxon>
    </lineage>
</organism>
<comment type="caution">
    <text evidence="10">The sequence shown here is derived from an EMBL/GenBank/DDBJ whole genome shotgun (WGS) entry which is preliminary data.</text>
</comment>
<evidence type="ECO:0000313" key="10">
    <source>
        <dbReference type="EMBL" id="MPC92808.1"/>
    </source>
</evidence>
<dbReference type="Gene3D" id="1.10.630.10">
    <property type="entry name" value="Cytochrome P450"/>
    <property type="match status" value="1"/>
</dbReference>
<dbReference type="OrthoDB" id="10251136at2759"/>
<dbReference type="PANTHER" id="PTHR24305">
    <property type="entry name" value="CYTOCHROME P450"/>
    <property type="match status" value="1"/>
</dbReference>
<evidence type="ECO:0000256" key="3">
    <source>
        <dbReference type="ARBA" id="ARBA00010617"/>
    </source>
</evidence>
<dbReference type="InterPro" id="IPR017972">
    <property type="entry name" value="Cyt_P450_CS"/>
</dbReference>
<evidence type="ECO:0000256" key="1">
    <source>
        <dbReference type="ARBA" id="ARBA00001971"/>
    </source>
</evidence>
<feature type="transmembrane region" description="Helical" evidence="9">
    <location>
        <begin position="55"/>
        <end position="77"/>
    </location>
</feature>
<dbReference type="InterPro" id="IPR002403">
    <property type="entry name" value="Cyt_P450_E_grp-IV"/>
</dbReference>
<dbReference type="InterPro" id="IPR050121">
    <property type="entry name" value="Cytochrome_P450_monoxygenase"/>
</dbReference>
<dbReference type="GO" id="GO:0005506">
    <property type="term" value="F:iron ion binding"/>
    <property type="evidence" value="ECO:0007669"/>
    <property type="project" value="InterPro"/>
</dbReference>
<evidence type="ECO:0000256" key="8">
    <source>
        <dbReference type="RuleBase" id="RU000461"/>
    </source>
</evidence>
<dbReference type="GO" id="GO:0016705">
    <property type="term" value="F:oxidoreductase activity, acting on paired donors, with incorporation or reduction of molecular oxygen"/>
    <property type="evidence" value="ECO:0007669"/>
    <property type="project" value="InterPro"/>
</dbReference>
<gene>
    <name evidence="10" type="primary">CYP27C1</name>
    <name evidence="10" type="ORF">E2C01_087916</name>
</gene>
<protein>
    <submittedName>
        <fullName evidence="10">Cytochrome P450 27C1</fullName>
    </submittedName>
</protein>
<evidence type="ECO:0000256" key="4">
    <source>
        <dbReference type="ARBA" id="ARBA00022723"/>
    </source>
</evidence>
<dbReference type="PROSITE" id="PS00086">
    <property type="entry name" value="CYTOCHROME_P450"/>
    <property type="match status" value="1"/>
</dbReference>
<keyword evidence="9" id="KW-0812">Transmembrane</keyword>
<feature type="binding site" description="axial binding residue" evidence="7">
    <location>
        <position position="45"/>
    </location>
    <ligand>
        <name>heme</name>
        <dbReference type="ChEBI" id="CHEBI:30413"/>
    </ligand>
    <ligandPart>
        <name>Fe</name>
        <dbReference type="ChEBI" id="CHEBI:18248"/>
    </ligandPart>
</feature>
<dbReference type="Pfam" id="PF00067">
    <property type="entry name" value="p450"/>
    <property type="match status" value="1"/>
</dbReference>
<proteinExistence type="inferred from homology"/>
<evidence type="ECO:0000313" key="11">
    <source>
        <dbReference type="Proteomes" id="UP000324222"/>
    </source>
</evidence>
<dbReference type="InterPro" id="IPR036396">
    <property type="entry name" value="Cyt_P450_sf"/>
</dbReference>
<evidence type="ECO:0000256" key="5">
    <source>
        <dbReference type="ARBA" id="ARBA00023004"/>
    </source>
</evidence>
<comment type="cofactor">
    <cofactor evidence="1 7">
        <name>heme</name>
        <dbReference type="ChEBI" id="CHEBI:30413"/>
    </cofactor>
</comment>
<sequence>MLLNHREDVFPRAKEFLPERFLRGSPWAPQHNFGFLPFSYGPRMCIGRKIAYQEIFCFIIRVSICLFVCLSVCLPVLSRVV</sequence>
<evidence type="ECO:0000256" key="2">
    <source>
        <dbReference type="ARBA" id="ARBA00003690"/>
    </source>
</evidence>
<evidence type="ECO:0000256" key="7">
    <source>
        <dbReference type="PIRSR" id="PIRSR602403-1"/>
    </source>
</evidence>
<keyword evidence="9" id="KW-1133">Transmembrane helix</keyword>
<dbReference type="AlphaFoldDB" id="A0A5B7JII6"/>
<dbReference type="EMBL" id="VSRR010092549">
    <property type="protein sequence ID" value="MPC92808.1"/>
    <property type="molecule type" value="Genomic_DNA"/>
</dbReference>
<comment type="similarity">
    <text evidence="3 8">Belongs to the cytochrome P450 family.</text>
</comment>
<accession>A0A5B7JII6</accession>
<reference evidence="10 11" key="1">
    <citation type="submission" date="2019-05" db="EMBL/GenBank/DDBJ databases">
        <title>Another draft genome of Portunus trituberculatus and its Hox gene families provides insights of decapod evolution.</title>
        <authorList>
            <person name="Jeong J.-H."/>
            <person name="Song I."/>
            <person name="Kim S."/>
            <person name="Choi T."/>
            <person name="Kim D."/>
            <person name="Ryu S."/>
            <person name="Kim W."/>
        </authorList>
    </citation>
    <scope>NUCLEOTIDE SEQUENCE [LARGE SCALE GENOMIC DNA]</scope>
    <source>
        <tissue evidence="10">Muscle</tissue>
    </source>
</reference>
<keyword evidence="9" id="KW-0472">Membrane</keyword>
<comment type="function">
    <text evidence="2">May be involved in the metabolism of insect hormones and in the breakdown of synthetic insecticides.</text>
</comment>
<dbReference type="InterPro" id="IPR001128">
    <property type="entry name" value="Cyt_P450"/>
</dbReference>
<evidence type="ECO:0000256" key="9">
    <source>
        <dbReference type="SAM" id="Phobius"/>
    </source>
</evidence>
<evidence type="ECO:0000256" key="6">
    <source>
        <dbReference type="ARBA" id="ARBA00023033"/>
    </source>
</evidence>